<evidence type="ECO:0000313" key="5">
    <source>
        <dbReference type="EMBL" id="VFK08534.1"/>
    </source>
</evidence>
<dbReference type="Pfam" id="PF13476">
    <property type="entry name" value="AAA_23"/>
    <property type="match status" value="1"/>
</dbReference>
<dbReference type="GO" id="GO:0006302">
    <property type="term" value="P:double-strand break repair"/>
    <property type="evidence" value="ECO:0007669"/>
    <property type="project" value="InterPro"/>
</dbReference>
<gene>
    <name evidence="3" type="ORF">BECKFM1743A_GA0114220_100542</name>
    <name evidence="5" type="ORF">BECKFM1743B_GA0114221_1007312</name>
    <name evidence="4" type="ORF">BECKFM1743C_GA0114222_100822</name>
</gene>
<evidence type="ECO:0000259" key="1">
    <source>
        <dbReference type="Pfam" id="PF13304"/>
    </source>
</evidence>
<feature type="domain" description="ATPase AAA-type core" evidence="1">
    <location>
        <begin position="460"/>
        <end position="521"/>
    </location>
</feature>
<sequence length="632" mass="71319">MFFTAEQIMKSISKLKEEVHPFFGITFLACKRYELPIGEQTDFPMDTNTKKFMELHHKIDWNSAYFYQPFGSRNKKKEWVGSDYPSSGLQAINTRTFPKAFSHDSNTGLWGWSNDYIEVLRRQLPEKEKEPIPISVFHLAVWIYKDKDWPDDTTADSVVNSFLEDFHITEEETKHLFSTSLPSGLSAQELFGERVVSWEELRGQLSPPPDAEPEREGTLAFLQTKGIGPADELTLEPSKRLTLITGDNGLGKTFLLECAWWVLTGLWAGRAAFPSSERSAGKARIIFRIEGRSPIPGDETTIPFDWQSLSWPHPEKRPIIPGLVIYARVDGSFAVWDSARAAPLAGGKSVDNTAVYTASDVWDGLPGKIEGLIRDWVRWQANPGKHPYDTLVAVLERLSPPDLGPIRPGEPVRIPDDPREIPTIEHRYGKIPIVDASAGVRRIMTLAYLVVWAWNEHGIVAAQRRSEPQRRIVVLVDEMEAHLHPRWQRTVLPALMRAGGMLPSKPDIQFLVATHSPLVMASAETVFDGDLDSLVHFSLDEKTGKVGLDDIDFVRFGEVSEWLTSPVFGLRHARSREAESAIEAAKALQKQDHPPVAQDVEKVSSRLMESLAPDDRFWPRWIAFAEKYGVEL</sequence>
<organism evidence="3">
    <name type="scientific">Candidatus Kentrum sp. FM</name>
    <dbReference type="NCBI Taxonomy" id="2126340"/>
    <lineage>
        <taxon>Bacteria</taxon>
        <taxon>Pseudomonadati</taxon>
        <taxon>Pseudomonadota</taxon>
        <taxon>Gammaproteobacteria</taxon>
        <taxon>Candidatus Kentrum</taxon>
    </lineage>
</organism>
<dbReference type="EMBL" id="CAADFA010000082">
    <property type="protein sequence ID" value="VFJ50206.1"/>
    <property type="molecule type" value="Genomic_DNA"/>
</dbReference>
<dbReference type="InterPro" id="IPR003959">
    <property type="entry name" value="ATPase_AAA_core"/>
</dbReference>
<dbReference type="SUPFAM" id="SSF52540">
    <property type="entry name" value="P-loop containing nucleoside triphosphate hydrolases"/>
    <property type="match status" value="1"/>
</dbReference>
<dbReference type="EMBL" id="CAADFL010000073">
    <property type="protein sequence ID" value="VFK08534.1"/>
    <property type="molecule type" value="Genomic_DNA"/>
</dbReference>
<feature type="domain" description="Rad50/SbcC-type AAA" evidence="2">
    <location>
        <begin position="223"/>
        <end position="266"/>
    </location>
</feature>
<dbReference type="GO" id="GO:0005524">
    <property type="term" value="F:ATP binding"/>
    <property type="evidence" value="ECO:0007669"/>
    <property type="project" value="InterPro"/>
</dbReference>
<dbReference type="PANTHER" id="PTHR43581">
    <property type="entry name" value="ATP/GTP PHOSPHATASE"/>
    <property type="match status" value="1"/>
</dbReference>
<dbReference type="InterPro" id="IPR038729">
    <property type="entry name" value="Rad50/SbcC_AAA"/>
</dbReference>
<dbReference type="GO" id="GO:0016887">
    <property type="term" value="F:ATP hydrolysis activity"/>
    <property type="evidence" value="ECO:0007669"/>
    <property type="project" value="InterPro"/>
</dbReference>
<protein>
    <submittedName>
        <fullName evidence="3">AAA domain-containing protein</fullName>
    </submittedName>
</protein>
<dbReference type="InterPro" id="IPR051396">
    <property type="entry name" value="Bact_Antivir_Def_Nuclease"/>
</dbReference>
<dbReference type="InterPro" id="IPR027417">
    <property type="entry name" value="P-loop_NTPase"/>
</dbReference>
<dbReference type="EMBL" id="CAADEZ010000054">
    <property type="protein sequence ID" value="VFJ47974.1"/>
    <property type="molecule type" value="Genomic_DNA"/>
</dbReference>
<dbReference type="PANTHER" id="PTHR43581:SF2">
    <property type="entry name" value="EXCINUCLEASE ATPASE SUBUNIT"/>
    <property type="match status" value="1"/>
</dbReference>
<accession>A0A450S7S9</accession>
<proteinExistence type="predicted"/>
<reference evidence="3" key="1">
    <citation type="submission" date="2019-02" db="EMBL/GenBank/DDBJ databases">
        <authorList>
            <person name="Gruber-Vodicka R. H."/>
            <person name="Seah K. B. B."/>
        </authorList>
    </citation>
    <scope>NUCLEOTIDE SEQUENCE</scope>
    <source>
        <strain evidence="3">BECK_BZ163</strain>
        <strain evidence="5">BECK_BZ164</strain>
        <strain evidence="4">BECK_BZ165</strain>
    </source>
</reference>
<dbReference type="AlphaFoldDB" id="A0A450S7S9"/>
<evidence type="ECO:0000259" key="2">
    <source>
        <dbReference type="Pfam" id="PF13476"/>
    </source>
</evidence>
<dbReference type="Pfam" id="PF13304">
    <property type="entry name" value="AAA_21"/>
    <property type="match status" value="1"/>
</dbReference>
<evidence type="ECO:0000313" key="4">
    <source>
        <dbReference type="EMBL" id="VFJ50206.1"/>
    </source>
</evidence>
<name>A0A450S7S9_9GAMM</name>
<dbReference type="Gene3D" id="3.40.50.300">
    <property type="entry name" value="P-loop containing nucleotide triphosphate hydrolases"/>
    <property type="match status" value="2"/>
</dbReference>
<evidence type="ECO:0000313" key="3">
    <source>
        <dbReference type="EMBL" id="VFJ47974.1"/>
    </source>
</evidence>